<dbReference type="SUPFAM" id="SSF53649">
    <property type="entry name" value="Alkaline phosphatase-like"/>
    <property type="match status" value="1"/>
</dbReference>
<dbReference type="Proteomes" id="UP000236740">
    <property type="component" value="Unassembled WGS sequence"/>
</dbReference>
<evidence type="ECO:0000313" key="2">
    <source>
        <dbReference type="EMBL" id="QCC47214.1"/>
    </source>
</evidence>
<dbReference type="RefSeq" id="WP_103990186.1">
    <property type="nucleotide sequence ID" value="NZ_CP031311.1"/>
</dbReference>
<reference evidence="3 4" key="1">
    <citation type="submission" date="2016-10" db="EMBL/GenBank/DDBJ databases">
        <authorList>
            <person name="de Groot N.N."/>
        </authorList>
    </citation>
    <scope>NUCLEOTIDE SEQUENCE [LARGE SCALE GENOMIC DNA]</scope>
    <source>
        <strain evidence="3 4">CGMCC 1.10331</strain>
    </source>
</reference>
<dbReference type="EMBL" id="CP031311">
    <property type="protein sequence ID" value="QCC47214.1"/>
    <property type="molecule type" value="Genomic_DNA"/>
</dbReference>
<evidence type="ECO:0000313" key="4">
    <source>
        <dbReference type="Proteomes" id="UP000236740"/>
    </source>
</evidence>
<protein>
    <submittedName>
        <fullName evidence="3">Arylsulfatase</fullName>
    </submittedName>
</protein>
<feature type="domain" description="Sulfatase N-terminal" evidence="1">
    <location>
        <begin position="7"/>
        <end position="309"/>
    </location>
</feature>
<dbReference type="InterPro" id="IPR000917">
    <property type="entry name" value="Sulfatase_N"/>
</dbReference>
<dbReference type="InterPro" id="IPR017850">
    <property type="entry name" value="Alkaline_phosphatase_core_sf"/>
</dbReference>
<dbReference type="Pfam" id="PF00884">
    <property type="entry name" value="Sulfatase"/>
    <property type="match status" value="1"/>
</dbReference>
<name>A0A1H5TWW7_9EURY</name>
<evidence type="ECO:0000313" key="5">
    <source>
        <dbReference type="Proteomes" id="UP000296733"/>
    </source>
</evidence>
<dbReference type="GeneID" id="39857566"/>
<evidence type="ECO:0000313" key="3">
    <source>
        <dbReference type="EMBL" id="SEF67324.1"/>
    </source>
</evidence>
<reference evidence="2 5" key="2">
    <citation type="journal article" date="2019" name="Nat. Commun.">
        <title>A new type of DNA phosphorothioation-based antiviral system in archaea.</title>
        <authorList>
            <person name="Xiong L."/>
            <person name="Liu S."/>
            <person name="Chen S."/>
            <person name="Xiao Y."/>
            <person name="Zhu B."/>
            <person name="Gao Y."/>
            <person name="Zhang Y."/>
            <person name="Chen B."/>
            <person name="Luo J."/>
            <person name="Deng Z."/>
            <person name="Chen X."/>
            <person name="Wang L."/>
            <person name="Chen S."/>
        </authorList>
    </citation>
    <scope>NUCLEOTIDE SEQUENCE [LARGE SCALE GENOMIC DNA]</scope>
    <source>
        <strain evidence="2 5">CGMCC 1.10331</strain>
    </source>
</reference>
<dbReference type="PANTHER" id="PTHR43751:SF3">
    <property type="entry name" value="SULFATASE N-TERMINAL DOMAIN-CONTAINING PROTEIN"/>
    <property type="match status" value="1"/>
</dbReference>
<sequence>MNDVERPNIVLVTVDSLRADHCGCYGYERNTTPTLDTMAREGTKFEHAIAPGPATPESMPVIFTGDWPVDRDVDGDSELVRRRERIRAHMEARYTLPERMRELGYETAAFTPNPFTSRHFGFDQGFDHFQDFMDESNRGSLYETVFQGFLEGSGASSLARAFVNFWQREEVFKPWESYYEEVLEWTRNATEPYFLWVFLMDAHNPYLSSAEYRTQSRLREFRANVEFWRQSHETPFSDTVHGELVTAYDDSVRYSDAFLERLRSDLREDDPVIAVHGDHGEAFGEHDVYGHEPYLYEENVRVPLVVDGPPAGEISEPFSLRELPDVLSSIAAGDTTIGPTRPAVARTRDGDALSVRIPGETHRLALSEGEGDSTLPEAIDTVVARYRAGERERRSIASAASALATDETL</sequence>
<organism evidence="3 4">
    <name type="scientific">Halobellus limi</name>
    <dbReference type="NCBI Taxonomy" id="699433"/>
    <lineage>
        <taxon>Archaea</taxon>
        <taxon>Methanobacteriati</taxon>
        <taxon>Methanobacteriota</taxon>
        <taxon>Stenosarchaea group</taxon>
        <taxon>Halobacteria</taxon>
        <taxon>Halobacteriales</taxon>
        <taxon>Haloferacaceae</taxon>
        <taxon>Halobellus</taxon>
    </lineage>
</organism>
<dbReference type="KEGG" id="hlm:DV707_05725"/>
<accession>A0A1H5TWW7</accession>
<dbReference type="OrthoDB" id="3164at2157"/>
<dbReference type="InterPro" id="IPR052701">
    <property type="entry name" value="GAG_Ulvan_Degrading_Sulfatases"/>
</dbReference>
<dbReference type="PANTHER" id="PTHR43751">
    <property type="entry name" value="SULFATASE"/>
    <property type="match status" value="1"/>
</dbReference>
<dbReference type="Proteomes" id="UP000296733">
    <property type="component" value="Chromosome"/>
</dbReference>
<keyword evidence="4" id="KW-1185">Reference proteome</keyword>
<proteinExistence type="predicted"/>
<dbReference type="Gene3D" id="3.40.720.10">
    <property type="entry name" value="Alkaline Phosphatase, subunit A"/>
    <property type="match status" value="1"/>
</dbReference>
<gene>
    <name evidence="2" type="ORF">DV707_05725</name>
    <name evidence="3" type="ORF">SAMN04488133_0406</name>
</gene>
<evidence type="ECO:0000259" key="1">
    <source>
        <dbReference type="Pfam" id="PF00884"/>
    </source>
</evidence>
<dbReference type="EMBL" id="FNVN01000001">
    <property type="protein sequence ID" value="SEF67324.1"/>
    <property type="molecule type" value="Genomic_DNA"/>
</dbReference>
<dbReference type="CDD" id="cd16148">
    <property type="entry name" value="sulfatase_like"/>
    <property type="match status" value="1"/>
</dbReference>
<dbReference type="AlphaFoldDB" id="A0A1H5TWW7"/>